<evidence type="ECO:0000256" key="1">
    <source>
        <dbReference type="SAM" id="MobiDB-lite"/>
    </source>
</evidence>
<dbReference type="EMBL" id="CP099418">
    <property type="protein sequence ID" value="USW46826.1"/>
    <property type="molecule type" value="Genomic_DNA"/>
</dbReference>
<evidence type="ECO:0000313" key="2">
    <source>
        <dbReference type="EMBL" id="USW46826.1"/>
    </source>
</evidence>
<keyword evidence="3" id="KW-1185">Reference proteome</keyword>
<feature type="region of interest" description="Disordered" evidence="1">
    <location>
        <begin position="50"/>
        <end position="162"/>
    </location>
</feature>
<evidence type="ECO:0000313" key="3">
    <source>
        <dbReference type="Proteomes" id="UP001056384"/>
    </source>
</evidence>
<proteinExistence type="predicted"/>
<name>A0A9Q9AL54_9PEZI</name>
<protein>
    <submittedName>
        <fullName evidence="2">Uncharacterized protein</fullName>
    </submittedName>
</protein>
<dbReference type="Proteomes" id="UP001056384">
    <property type="component" value="Chromosome 1"/>
</dbReference>
<gene>
    <name evidence="2" type="ORF">Slin15195_G001450</name>
</gene>
<accession>A0A9Q9AL54</accession>
<reference evidence="2" key="1">
    <citation type="submission" date="2022-06" db="EMBL/GenBank/DDBJ databases">
        <title>Complete genome sequences of two strains of the flax pathogen Septoria linicola.</title>
        <authorList>
            <person name="Lapalu N."/>
            <person name="Simon A."/>
            <person name="Demenou B."/>
            <person name="Paumier D."/>
            <person name="Guillot M.-P."/>
            <person name="Gout L."/>
            <person name="Valade R."/>
        </authorList>
    </citation>
    <scope>NUCLEOTIDE SEQUENCE</scope>
    <source>
        <strain evidence="2">SE15195</strain>
    </source>
</reference>
<dbReference type="OrthoDB" id="3648537at2759"/>
<organism evidence="2 3">
    <name type="scientific">Septoria linicola</name>
    <dbReference type="NCBI Taxonomy" id="215465"/>
    <lineage>
        <taxon>Eukaryota</taxon>
        <taxon>Fungi</taxon>
        <taxon>Dikarya</taxon>
        <taxon>Ascomycota</taxon>
        <taxon>Pezizomycotina</taxon>
        <taxon>Dothideomycetes</taxon>
        <taxon>Dothideomycetidae</taxon>
        <taxon>Mycosphaerellales</taxon>
        <taxon>Mycosphaerellaceae</taxon>
        <taxon>Septoria</taxon>
    </lineage>
</organism>
<dbReference type="AlphaFoldDB" id="A0A9Q9AL54"/>
<sequence>MAFHYGGGAMSMAAISIANPRNAWIDPDTEETPTGKQVLKKAAAGIKKSGMEIARAPSRLGSLRRRSTTLDGETRPASRLSSFMEKLSVGNNKEEGESPRRSRAPSDVQEKNTPNRSLRSVYASFRKHRSSNRAATAPICLRSPEDIPQSDETASTASTTKAGSVDGYSLCRVSAAKQFPERISSRVVPSLPLPSFPSMIAMPPRAPSVAESYCSGDRDEYSGEEDDEQEAKAVGIVSGARLITVGNFF</sequence>